<keyword evidence="8" id="KW-1185">Reference proteome</keyword>
<evidence type="ECO:0000256" key="4">
    <source>
        <dbReference type="ARBA" id="ARBA00023014"/>
    </source>
</evidence>
<evidence type="ECO:0000256" key="5">
    <source>
        <dbReference type="ARBA" id="ARBA00034078"/>
    </source>
</evidence>
<keyword evidence="3" id="KW-0408">Iron</keyword>
<protein>
    <recommendedName>
        <fullName evidence="6">Iron-binding zinc finger CDGSH type domain-containing protein</fullName>
    </recommendedName>
</protein>
<evidence type="ECO:0000259" key="6">
    <source>
        <dbReference type="SMART" id="SM00704"/>
    </source>
</evidence>
<evidence type="ECO:0000256" key="3">
    <source>
        <dbReference type="ARBA" id="ARBA00023004"/>
    </source>
</evidence>
<evidence type="ECO:0000313" key="8">
    <source>
        <dbReference type="Proteomes" id="UP001634394"/>
    </source>
</evidence>
<reference evidence="7 8" key="1">
    <citation type="submission" date="2024-11" db="EMBL/GenBank/DDBJ databases">
        <title>Chromosome-level genome assembly of the freshwater bivalve Anodonta woodiana.</title>
        <authorList>
            <person name="Chen X."/>
        </authorList>
    </citation>
    <scope>NUCLEOTIDE SEQUENCE [LARGE SCALE GENOMIC DNA]</scope>
    <source>
        <strain evidence="7">MN2024</strain>
        <tissue evidence="7">Gills</tissue>
    </source>
</reference>
<comment type="caution">
    <text evidence="7">The sequence shown here is derived from an EMBL/GenBank/DDBJ whole genome shotgun (WGS) entry which is preliminary data.</text>
</comment>
<dbReference type="EMBL" id="JBJQND010000007">
    <property type="protein sequence ID" value="KAL3871475.1"/>
    <property type="molecule type" value="Genomic_DNA"/>
</dbReference>
<dbReference type="Pfam" id="PF09360">
    <property type="entry name" value="zf-CDGSH"/>
    <property type="match status" value="1"/>
</dbReference>
<feature type="domain" description="Iron-binding zinc finger CDGSH type" evidence="6">
    <location>
        <begin position="66"/>
        <end position="102"/>
    </location>
</feature>
<dbReference type="PANTHER" id="PTHR46491">
    <property type="entry name" value="CDGSH IRON SULFUR DOMAIN PROTEIN HOMOLOG"/>
    <property type="match status" value="1"/>
</dbReference>
<keyword evidence="2" id="KW-0479">Metal-binding</keyword>
<organism evidence="7 8">
    <name type="scientific">Sinanodonta woodiana</name>
    <name type="common">Chinese pond mussel</name>
    <name type="synonym">Anodonta woodiana</name>
    <dbReference type="NCBI Taxonomy" id="1069815"/>
    <lineage>
        <taxon>Eukaryota</taxon>
        <taxon>Metazoa</taxon>
        <taxon>Spiralia</taxon>
        <taxon>Lophotrochozoa</taxon>
        <taxon>Mollusca</taxon>
        <taxon>Bivalvia</taxon>
        <taxon>Autobranchia</taxon>
        <taxon>Heteroconchia</taxon>
        <taxon>Palaeoheterodonta</taxon>
        <taxon>Unionida</taxon>
        <taxon>Unionoidea</taxon>
        <taxon>Unionidae</taxon>
        <taxon>Unioninae</taxon>
        <taxon>Sinanodonta</taxon>
    </lineage>
</organism>
<comment type="cofactor">
    <cofactor evidence="5">
        <name>[2Fe-2S] cluster</name>
        <dbReference type="ChEBI" id="CHEBI:190135"/>
    </cofactor>
</comment>
<keyword evidence="4" id="KW-0411">Iron-sulfur</keyword>
<evidence type="ECO:0000256" key="1">
    <source>
        <dbReference type="ARBA" id="ARBA00022714"/>
    </source>
</evidence>
<dbReference type="AlphaFoldDB" id="A0ABD3WC44"/>
<keyword evidence="1" id="KW-0001">2Fe-2S</keyword>
<dbReference type="GO" id="GO:0005737">
    <property type="term" value="C:cytoplasm"/>
    <property type="evidence" value="ECO:0007669"/>
    <property type="project" value="UniProtKB-ARBA"/>
</dbReference>
<dbReference type="InterPro" id="IPR042216">
    <property type="entry name" value="MitoNEET_CISD"/>
</dbReference>
<dbReference type="GO" id="GO:0046872">
    <property type="term" value="F:metal ion binding"/>
    <property type="evidence" value="ECO:0007669"/>
    <property type="project" value="UniProtKB-KW"/>
</dbReference>
<sequence length="132" mass="14728">MTETGETCAKSETGEGKNKQFPAVAMYGPCSVTNLVKGDIKYWCACGLSKTQPWCDGSHKGTGFKPLKWTVSKSQTRFQICACKYTKDPPYCDATHTNLPCDILEQQESCDRKQLHVRDCKLCTSCGWVPDF</sequence>
<accession>A0ABD3WC44</accession>
<feature type="domain" description="Iron-binding zinc finger CDGSH type" evidence="6">
    <location>
        <begin position="31"/>
        <end position="65"/>
    </location>
</feature>
<proteinExistence type="predicted"/>
<dbReference type="GO" id="GO:0051537">
    <property type="term" value="F:2 iron, 2 sulfur cluster binding"/>
    <property type="evidence" value="ECO:0007669"/>
    <property type="project" value="UniProtKB-KW"/>
</dbReference>
<evidence type="ECO:0000256" key="2">
    <source>
        <dbReference type="ARBA" id="ARBA00022723"/>
    </source>
</evidence>
<dbReference type="SMART" id="SM00704">
    <property type="entry name" value="ZnF_CDGSH"/>
    <property type="match status" value="2"/>
</dbReference>
<name>A0ABD3WC44_SINWO</name>
<dbReference type="Proteomes" id="UP001634394">
    <property type="component" value="Unassembled WGS sequence"/>
</dbReference>
<evidence type="ECO:0000313" key="7">
    <source>
        <dbReference type="EMBL" id="KAL3871475.1"/>
    </source>
</evidence>
<dbReference type="InterPro" id="IPR018967">
    <property type="entry name" value="FeS-contain_CDGSH-typ"/>
</dbReference>
<dbReference type="Gene3D" id="3.40.5.90">
    <property type="entry name" value="CDGSH iron-sulfur domain, mitoNEET-type"/>
    <property type="match status" value="2"/>
</dbReference>
<gene>
    <name evidence="7" type="ORF">ACJMK2_039471</name>
</gene>
<dbReference type="PANTHER" id="PTHR46491:SF3">
    <property type="entry name" value="CDGSH IRON-SULFUR DOMAIN-CONTAINING PROTEIN 3, MITOCHONDRIAL"/>
    <property type="match status" value="1"/>
</dbReference>
<dbReference type="InterPro" id="IPR052950">
    <property type="entry name" value="CISD"/>
</dbReference>